<proteinExistence type="predicted"/>
<accession>A0A087T4Z9</accession>
<evidence type="ECO:0000313" key="1">
    <source>
        <dbReference type="EMBL" id="KFM60188.1"/>
    </source>
</evidence>
<evidence type="ECO:0008006" key="3">
    <source>
        <dbReference type="Google" id="ProtNLM"/>
    </source>
</evidence>
<sequence>MDILNAEGTGPSKTADMWRKTWRDYKFSIKKKAAKIAQHKRGTGGGPEIKDILTPLEERVLALYGSVMSHGNDEVPESSVDFEIFILKENESLRQHR</sequence>
<name>A0A087T4Z9_STEMI</name>
<dbReference type="Proteomes" id="UP000054359">
    <property type="component" value="Unassembled WGS sequence"/>
</dbReference>
<protein>
    <recommendedName>
        <fullName evidence="3">Regulatory protein zeste</fullName>
    </recommendedName>
</protein>
<reference evidence="1 2" key="1">
    <citation type="submission" date="2013-11" db="EMBL/GenBank/DDBJ databases">
        <title>Genome sequencing of Stegodyphus mimosarum.</title>
        <authorList>
            <person name="Bechsgaard J."/>
        </authorList>
    </citation>
    <scope>NUCLEOTIDE SEQUENCE [LARGE SCALE GENOMIC DNA]</scope>
</reference>
<gene>
    <name evidence="1" type="ORF">X975_23473</name>
</gene>
<evidence type="ECO:0000313" key="2">
    <source>
        <dbReference type="Proteomes" id="UP000054359"/>
    </source>
</evidence>
<dbReference type="OrthoDB" id="8053018at2759"/>
<keyword evidence="2" id="KW-1185">Reference proteome</keyword>
<dbReference type="AlphaFoldDB" id="A0A087T4Z9"/>
<organism evidence="1 2">
    <name type="scientific">Stegodyphus mimosarum</name>
    <name type="common">African social velvet spider</name>
    <dbReference type="NCBI Taxonomy" id="407821"/>
    <lineage>
        <taxon>Eukaryota</taxon>
        <taxon>Metazoa</taxon>
        <taxon>Ecdysozoa</taxon>
        <taxon>Arthropoda</taxon>
        <taxon>Chelicerata</taxon>
        <taxon>Arachnida</taxon>
        <taxon>Araneae</taxon>
        <taxon>Araneomorphae</taxon>
        <taxon>Entelegynae</taxon>
        <taxon>Eresoidea</taxon>
        <taxon>Eresidae</taxon>
        <taxon>Stegodyphus</taxon>
    </lineage>
</organism>
<dbReference type="EMBL" id="KK113431">
    <property type="protein sequence ID" value="KFM60188.1"/>
    <property type="molecule type" value="Genomic_DNA"/>
</dbReference>
<feature type="non-terminal residue" evidence="1">
    <location>
        <position position="97"/>
    </location>
</feature>